<evidence type="ECO:0000256" key="2">
    <source>
        <dbReference type="RuleBase" id="RU000461"/>
    </source>
</evidence>
<dbReference type="Proteomes" id="UP000828390">
    <property type="component" value="Unassembled WGS sequence"/>
</dbReference>
<sequence>MFRDEKLFHDNDSFKPERWLKDSKMDATLKGLSSLVWGHGARMCIGKLLCVIQSIIQNT</sequence>
<protein>
    <recommendedName>
        <fullName evidence="5">Cytochrome P450</fullName>
    </recommendedName>
</protein>
<proteinExistence type="inferred from homology"/>
<keyword evidence="2" id="KW-0560">Oxidoreductase</keyword>
<keyword evidence="4" id="KW-1185">Reference proteome</keyword>
<organism evidence="3 4">
    <name type="scientific">Dreissena polymorpha</name>
    <name type="common">Zebra mussel</name>
    <name type="synonym">Mytilus polymorpha</name>
    <dbReference type="NCBI Taxonomy" id="45954"/>
    <lineage>
        <taxon>Eukaryota</taxon>
        <taxon>Metazoa</taxon>
        <taxon>Spiralia</taxon>
        <taxon>Lophotrochozoa</taxon>
        <taxon>Mollusca</taxon>
        <taxon>Bivalvia</taxon>
        <taxon>Autobranchia</taxon>
        <taxon>Heteroconchia</taxon>
        <taxon>Euheterodonta</taxon>
        <taxon>Imparidentia</taxon>
        <taxon>Neoheterodontei</taxon>
        <taxon>Myida</taxon>
        <taxon>Dreissenoidea</taxon>
        <taxon>Dreissenidae</taxon>
        <taxon>Dreissena</taxon>
    </lineage>
</organism>
<dbReference type="InterPro" id="IPR017972">
    <property type="entry name" value="Cyt_P450_CS"/>
</dbReference>
<keyword evidence="2" id="KW-0503">Monooxygenase</keyword>
<dbReference type="EMBL" id="JAIWYP010000003">
    <property type="protein sequence ID" value="KAH3848503.1"/>
    <property type="molecule type" value="Genomic_DNA"/>
</dbReference>
<evidence type="ECO:0000313" key="4">
    <source>
        <dbReference type="Proteomes" id="UP000828390"/>
    </source>
</evidence>
<dbReference type="GO" id="GO:0004497">
    <property type="term" value="F:monooxygenase activity"/>
    <property type="evidence" value="ECO:0007669"/>
    <property type="project" value="UniProtKB-KW"/>
</dbReference>
<dbReference type="GO" id="GO:0005506">
    <property type="term" value="F:iron ion binding"/>
    <property type="evidence" value="ECO:0007669"/>
    <property type="project" value="InterPro"/>
</dbReference>
<dbReference type="Gene3D" id="1.10.630.10">
    <property type="entry name" value="Cytochrome P450"/>
    <property type="match status" value="1"/>
</dbReference>
<evidence type="ECO:0008006" key="5">
    <source>
        <dbReference type="Google" id="ProtNLM"/>
    </source>
</evidence>
<keyword evidence="2" id="KW-0479">Metal-binding</keyword>
<dbReference type="AlphaFoldDB" id="A0A9D4QZE9"/>
<reference evidence="3" key="2">
    <citation type="submission" date="2020-11" db="EMBL/GenBank/DDBJ databases">
        <authorList>
            <person name="McCartney M.A."/>
            <person name="Auch B."/>
            <person name="Kono T."/>
            <person name="Mallez S."/>
            <person name="Becker A."/>
            <person name="Gohl D.M."/>
            <person name="Silverstein K.A.T."/>
            <person name="Koren S."/>
            <person name="Bechman K.B."/>
            <person name="Herman A."/>
            <person name="Abrahante J.E."/>
            <person name="Garbe J."/>
        </authorList>
    </citation>
    <scope>NUCLEOTIDE SEQUENCE</scope>
    <source>
        <strain evidence="3">Duluth1</strain>
        <tissue evidence="3">Whole animal</tissue>
    </source>
</reference>
<keyword evidence="2" id="KW-0408">Iron</keyword>
<evidence type="ECO:0000256" key="1">
    <source>
        <dbReference type="ARBA" id="ARBA00010617"/>
    </source>
</evidence>
<gene>
    <name evidence="3" type="ORF">DPMN_090870</name>
</gene>
<reference evidence="3" key="1">
    <citation type="journal article" date="2019" name="bioRxiv">
        <title>The Genome of the Zebra Mussel, Dreissena polymorpha: A Resource for Invasive Species Research.</title>
        <authorList>
            <person name="McCartney M.A."/>
            <person name="Auch B."/>
            <person name="Kono T."/>
            <person name="Mallez S."/>
            <person name="Zhang Y."/>
            <person name="Obille A."/>
            <person name="Becker A."/>
            <person name="Abrahante J.E."/>
            <person name="Garbe J."/>
            <person name="Badalamenti J.P."/>
            <person name="Herman A."/>
            <person name="Mangelson H."/>
            <person name="Liachko I."/>
            <person name="Sullivan S."/>
            <person name="Sone E.D."/>
            <person name="Koren S."/>
            <person name="Silverstein K.A.T."/>
            <person name="Beckman K.B."/>
            <person name="Gohl D.M."/>
        </authorList>
    </citation>
    <scope>NUCLEOTIDE SEQUENCE</scope>
    <source>
        <strain evidence="3">Duluth1</strain>
        <tissue evidence="3">Whole animal</tissue>
    </source>
</reference>
<keyword evidence="2" id="KW-0349">Heme</keyword>
<dbReference type="Pfam" id="PF00067">
    <property type="entry name" value="p450"/>
    <property type="match status" value="1"/>
</dbReference>
<dbReference type="InterPro" id="IPR001128">
    <property type="entry name" value="Cyt_P450"/>
</dbReference>
<accession>A0A9D4QZE9</accession>
<dbReference type="GO" id="GO:0020037">
    <property type="term" value="F:heme binding"/>
    <property type="evidence" value="ECO:0007669"/>
    <property type="project" value="InterPro"/>
</dbReference>
<name>A0A9D4QZE9_DREPO</name>
<dbReference type="PROSITE" id="PS00086">
    <property type="entry name" value="CYTOCHROME_P450"/>
    <property type="match status" value="1"/>
</dbReference>
<comment type="caution">
    <text evidence="3">The sequence shown here is derived from an EMBL/GenBank/DDBJ whole genome shotgun (WGS) entry which is preliminary data.</text>
</comment>
<dbReference type="InterPro" id="IPR036396">
    <property type="entry name" value="Cyt_P450_sf"/>
</dbReference>
<dbReference type="SUPFAM" id="SSF48264">
    <property type="entry name" value="Cytochrome P450"/>
    <property type="match status" value="1"/>
</dbReference>
<dbReference type="GO" id="GO:0016705">
    <property type="term" value="F:oxidoreductase activity, acting on paired donors, with incorporation or reduction of molecular oxygen"/>
    <property type="evidence" value="ECO:0007669"/>
    <property type="project" value="InterPro"/>
</dbReference>
<evidence type="ECO:0000313" key="3">
    <source>
        <dbReference type="EMBL" id="KAH3848503.1"/>
    </source>
</evidence>
<comment type="similarity">
    <text evidence="1 2">Belongs to the cytochrome P450 family.</text>
</comment>